<gene>
    <name evidence="3" type="primary">LOC112459295</name>
</gene>
<feature type="compositionally biased region" description="Basic and acidic residues" evidence="1">
    <location>
        <begin position="267"/>
        <end position="277"/>
    </location>
</feature>
<evidence type="ECO:0000313" key="3">
    <source>
        <dbReference type="RefSeq" id="XP_024879101.1"/>
    </source>
</evidence>
<dbReference type="AlphaFoldDB" id="A0A6J1QCP2"/>
<evidence type="ECO:0000256" key="1">
    <source>
        <dbReference type="SAM" id="MobiDB-lite"/>
    </source>
</evidence>
<keyword evidence="2" id="KW-1185">Reference proteome</keyword>
<dbReference type="RefSeq" id="XP_024879101.1">
    <property type="nucleotide sequence ID" value="XM_025023333.1"/>
</dbReference>
<feature type="region of interest" description="Disordered" evidence="1">
    <location>
        <begin position="74"/>
        <end position="149"/>
    </location>
</feature>
<dbReference type="GeneID" id="112459295"/>
<accession>A0A6J1QCP2</accession>
<feature type="region of interest" description="Disordered" evidence="1">
    <location>
        <begin position="243"/>
        <end position="279"/>
    </location>
</feature>
<name>A0A6J1QCP2_9HYME</name>
<proteinExistence type="predicted"/>
<reference evidence="3" key="1">
    <citation type="submission" date="2025-08" db="UniProtKB">
        <authorList>
            <consortium name="RefSeq"/>
        </authorList>
    </citation>
    <scope>IDENTIFICATION</scope>
    <source>
        <tissue evidence="3">Whole body</tissue>
    </source>
</reference>
<sequence>MSCEEIQSYKNLKDIVCAKSMERKLKNRKEDQDKWQDLPVKIISFGEWTEMCHQAKNIEKFGVANVDRKQRHTFVKKNVNENNTSDSNNSDTNSDEDEQNSDKNEKFKYSKIKLNNKISQSTSGASAPQKSKMASSRSTKRDNKQNMNTTVLSQIENVIQEKENVAEIIDSDEDSDNKYQFHKLSKQQLNYKVLILEEENKKLRLDNARLRTFRCVNEDLGKINQLSSNILKNLDRLQKKSLPPLGMPDKYHDYHHCSNDNTNSSKSEMRKSSKKDALSVPTTNVTKTAACCLLLFTNKF</sequence>
<feature type="compositionally biased region" description="Low complexity" evidence="1">
    <location>
        <begin position="80"/>
        <end position="92"/>
    </location>
</feature>
<dbReference type="Proteomes" id="UP000504618">
    <property type="component" value="Unplaced"/>
</dbReference>
<feature type="compositionally biased region" description="Basic and acidic residues" evidence="1">
    <location>
        <begin position="249"/>
        <end position="258"/>
    </location>
</feature>
<organism evidence="2 3">
    <name type="scientific">Temnothorax curvispinosus</name>
    <dbReference type="NCBI Taxonomy" id="300111"/>
    <lineage>
        <taxon>Eukaryota</taxon>
        <taxon>Metazoa</taxon>
        <taxon>Ecdysozoa</taxon>
        <taxon>Arthropoda</taxon>
        <taxon>Hexapoda</taxon>
        <taxon>Insecta</taxon>
        <taxon>Pterygota</taxon>
        <taxon>Neoptera</taxon>
        <taxon>Endopterygota</taxon>
        <taxon>Hymenoptera</taxon>
        <taxon>Apocrita</taxon>
        <taxon>Aculeata</taxon>
        <taxon>Formicoidea</taxon>
        <taxon>Formicidae</taxon>
        <taxon>Myrmicinae</taxon>
        <taxon>Temnothorax</taxon>
    </lineage>
</organism>
<protein>
    <submittedName>
        <fullName evidence="3">Homeobox protein 9-like</fullName>
    </submittedName>
</protein>
<dbReference type="OrthoDB" id="7555136at2759"/>
<feature type="compositionally biased region" description="Polar residues" evidence="1">
    <location>
        <begin position="116"/>
        <end position="137"/>
    </location>
</feature>
<evidence type="ECO:0000313" key="2">
    <source>
        <dbReference type="Proteomes" id="UP000504618"/>
    </source>
</evidence>